<dbReference type="InterPro" id="IPR042201">
    <property type="entry name" value="FH2_Formin_sf"/>
</dbReference>
<dbReference type="Gene3D" id="1.20.58.2220">
    <property type="entry name" value="Formin, FH2 domain"/>
    <property type="match status" value="1"/>
</dbReference>
<keyword evidence="3" id="KW-1185">Reference proteome</keyword>
<organism evidence="2 3">
    <name type="scientific">Kryptolebias marmoratus</name>
    <name type="common">Mangrove killifish</name>
    <name type="synonym">Rivulus marmoratus</name>
    <dbReference type="NCBI Taxonomy" id="37003"/>
    <lineage>
        <taxon>Eukaryota</taxon>
        <taxon>Metazoa</taxon>
        <taxon>Chordata</taxon>
        <taxon>Craniata</taxon>
        <taxon>Vertebrata</taxon>
        <taxon>Euteleostomi</taxon>
        <taxon>Actinopterygii</taxon>
        <taxon>Neopterygii</taxon>
        <taxon>Teleostei</taxon>
        <taxon>Neoteleostei</taxon>
        <taxon>Acanthomorphata</taxon>
        <taxon>Ovalentaria</taxon>
        <taxon>Atherinomorphae</taxon>
        <taxon>Cyprinodontiformes</taxon>
        <taxon>Rivulidae</taxon>
        <taxon>Kryptolebias</taxon>
    </lineage>
</organism>
<sequence length="152" mass="17439">MTRAVTIAYAGTDKSVFPLPEPQDFLQASQVNFDDLAKDIRKLKKDLTACEKDVENVCGNSSDEHLQPFKEKMDLTETFLDMVSYFGMKPKSGEKEVASSYVFMLWYEFCNDFKNSWIRQTVLQVLHLFLFICKKIGSLLYGVKICAVKVKI</sequence>
<keyword evidence="1" id="KW-0175">Coiled coil</keyword>
<evidence type="ECO:0000256" key="1">
    <source>
        <dbReference type="SAM" id="Coils"/>
    </source>
</evidence>
<reference evidence="2" key="1">
    <citation type="submission" date="2025-08" db="UniProtKB">
        <authorList>
            <consortium name="Ensembl"/>
        </authorList>
    </citation>
    <scope>IDENTIFICATION</scope>
</reference>
<dbReference type="Ensembl" id="ENSKMAT00000000835.1">
    <property type="protein sequence ID" value="ENSKMAP00000000805.1"/>
    <property type="gene ID" value="ENSKMAG00000000575.1"/>
</dbReference>
<dbReference type="Proteomes" id="UP000264800">
    <property type="component" value="Unplaced"/>
</dbReference>
<name>A0A3Q2ZDV6_KRYMA</name>
<proteinExistence type="predicted"/>
<accession>A0A3Q2ZDV6</accession>
<evidence type="ECO:0000313" key="3">
    <source>
        <dbReference type="Proteomes" id="UP000264800"/>
    </source>
</evidence>
<feature type="coiled-coil region" evidence="1">
    <location>
        <begin position="26"/>
        <end position="53"/>
    </location>
</feature>
<protein>
    <submittedName>
        <fullName evidence="2">Formin 1</fullName>
    </submittedName>
</protein>
<reference evidence="2" key="2">
    <citation type="submission" date="2025-09" db="UniProtKB">
        <authorList>
            <consortium name="Ensembl"/>
        </authorList>
    </citation>
    <scope>IDENTIFICATION</scope>
</reference>
<dbReference type="SUPFAM" id="SSF101447">
    <property type="entry name" value="Formin homology 2 domain (FH2 domain)"/>
    <property type="match status" value="1"/>
</dbReference>
<dbReference type="AlphaFoldDB" id="A0A3Q2ZDV6"/>
<dbReference type="GeneTree" id="ENSGT00940000154289"/>
<evidence type="ECO:0000313" key="2">
    <source>
        <dbReference type="Ensembl" id="ENSKMAP00000000805.1"/>
    </source>
</evidence>